<accession>M4RMZ5</accession>
<dbReference type="HOGENOM" id="CLU_3255319_0_0_6"/>
<evidence type="ECO:0000313" key="2">
    <source>
        <dbReference type="Proteomes" id="UP000011864"/>
    </source>
</evidence>
<evidence type="ECO:0008006" key="3">
    <source>
        <dbReference type="Google" id="ProtNLM"/>
    </source>
</evidence>
<name>M4RMZ5_9ALTE</name>
<gene>
    <name evidence="1" type="ORF">C427_1854</name>
</gene>
<sequence length="42" mass="4998">MVEFKLPTFSQAWLIDEFNDYLRSQPQMIKNLNYSVVFPSLS</sequence>
<dbReference type="PATRIC" id="fig|1129794.4.peg.1835"/>
<dbReference type="EMBL" id="CP003837">
    <property type="protein sequence ID" value="AGH43963.1"/>
    <property type="molecule type" value="Genomic_DNA"/>
</dbReference>
<dbReference type="KEGG" id="gps:C427_1854"/>
<organism evidence="1 2">
    <name type="scientific">Paraglaciecola psychrophila 170</name>
    <dbReference type="NCBI Taxonomy" id="1129794"/>
    <lineage>
        <taxon>Bacteria</taxon>
        <taxon>Pseudomonadati</taxon>
        <taxon>Pseudomonadota</taxon>
        <taxon>Gammaproteobacteria</taxon>
        <taxon>Alteromonadales</taxon>
        <taxon>Alteromonadaceae</taxon>
        <taxon>Paraglaciecola</taxon>
    </lineage>
</organism>
<evidence type="ECO:0000313" key="1">
    <source>
        <dbReference type="EMBL" id="AGH43963.1"/>
    </source>
</evidence>
<proteinExistence type="predicted"/>
<protein>
    <recommendedName>
        <fullName evidence="3">Transposase</fullName>
    </recommendedName>
</protein>
<dbReference type="Proteomes" id="UP000011864">
    <property type="component" value="Chromosome"/>
</dbReference>
<dbReference type="AlphaFoldDB" id="M4RMZ5"/>
<keyword evidence="2" id="KW-1185">Reference proteome</keyword>
<reference evidence="1 2" key="1">
    <citation type="journal article" date="2013" name="Genome Announc.">
        <title>Complete Genome Sequence of Glaciecola psychrophila Strain 170T.</title>
        <authorList>
            <person name="Yin J."/>
            <person name="Chen J."/>
            <person name="Liu G."/>
            <person name="Yu Y."/>
            <person name="Song L."/>
            <person name="Wang X."/>
            <person name="Qu X."/>
        </authorList>
    </citation>
    <scope>NUCLEOTIDE SEQUENCE [LARGE SCALE GENOMIC DNA]</scope>
    <source>
        <strain evidence="1 2">170</strain>
    </source>
</reference>